<keyword evidence="1" id="KW-0472">Membrane</keyword>
<keyword evidence="1" id="KW-1133">Transmembrane helix</keyword>
<protein>
    <submittedName>
        <fullName evidence="2 4">Uncharacterized protein</fullName>
    </submittedName>
</protein>
<feature type="transmembrane region" description="Helical" evidence="1">
    <location>
        <begin position="116"/>
        <end position="136"/>
    </location>
</feature>
<accession>A0A6A6Y325</accession>
<dbReference type="AlphaFoldDB" id="A0A6A6Y325"/>
<sequence length="225" mass="26051">MLPKTSLSTTAHWSRIFLDLEETAEFEETRPISTRASRTHRASRTPRASRTLFWVTSVERGLLLAALAKKRSEVDLLRTEVEHRPITDVSSLHEPIGPPIVAIFIVAYALGDIQAVIYLIILFLVPILILGLYASLLRLKRLKPQVLDGSIDKDRGKEKKSAKVWGPSAEQWERRMQWEAAWCWIERHLDYYADHFIAWDRHPGGTKTAVWEELVRVWRECEELE</sequence>
<evidence type="ECO:0000313" key="3">
    <source>
        <dbReference type="Proteomes" id="UP000504636"/>
    </source>
</evidence>
<feature type="transmembrane region" description="Helical" evidence="1">
    <location>
        <begin position="89"/>
        <end position="110"/>
    </location>
</feature>
<keyword evidence="3" id="KW-1185">Reference proteome</keyword>
<name>A0A6A6Y325_9PEZI</name>
<evidence type="ECO:0000256" key="1">
    <source>
        <dbReference type="SAM" id="Phobius"/>
    </source>
</evidence>
<gene>
    <name evidence="2 4" type="ORF">BDZ99DRAFT_173946</name>
</gene>
<reference evidence="4" key="3">
    <citation type="submission" date="2025-04" db="UniProtKB">
        <authorList>
            <consortium name="RefSeq"/>
        </authorList>
    </citation>
    <scope>IDENTIFICATION</scope>
    <source>
        <strain evidence="4">CBS 304.34</strain>
    </source>
</reference>
<evidence type="ECO:0000313" key="4">
    <source>
        <dbReference type="RefSeq" id="XP_033570034.1"/>
    </source>
</evidence>
<evidence type="ECO:0000313" key="2">
    <source>
        <dbReference type="EMBL" id="KAF2803070.1"/>
    </source>
</evidence>
<keyword evidence="1" id="KW-0812">Transmembrane</keyword>
<reference evidence="2 4" key="1">
    <citation type="journal article" date="2020" name="Stud. Mycol.">
        <title>101 Dothideomycetes genomes: a test case for predicting lifestyles and emergence of pathogens.</title>
        <authorList>
            <person name="Haridas S."/>
            <person name="Albert R."/>
            <person name="Binder M."/>
            <person name="Bloem J."/>
            <person name="Labutti K."/>
            <person name="Salamov A."/>
            <person name="Andreopoulos B."/>
            <person name="Baker S."/>
            <person name="Barry K."/>
            <person name="Bills G."/>
            <person name="Bluhm B."/>
            <person name="Cannon C."/>
            <person name="Castanera R."/>
            <person name="Culley D."/>
            <person name="Daum C."/>
            <person name="Ezra D."/>
            <person name="Gonzalez J."/>
            <person name="Henrissat B."/>
            <person name="Kuo A."/>
            <person name="Liang C."/>
            <person name="Lipzen A."/>
            <person name="Lutzoni F."/>
            <person name="Magnuson J."/>
            <person name="Mondo S."/>
            <person name="Nolan M."/>
            <person name="Ohm R."/>
            <person name="Pangilinan J."/>
            <person name="Park H.-J."/>
            <person name="Ramirez L."/>
            <person name="Alfaro M."/>
            <person name="Sun H."/>
            <person name="Tritt A."/>
            <person name="Yoshinaga Y."/>
            <person name="Zwiers L.-H."/>
            <person name="Turgeon B."/>
            <person name="Goodwin S."/>
            <person name="Spatafora J."/>
            <person name="Crous P."/>
            <person name="Grigoriev I."/>
        </authorList>
    </citation>
    <scope>NUCLEOTIDE SEQUENCE</scope>
    <source>
        <strain evidence="2 4">CBS 304.34</strain>
    </source>
</reference>
<dbReference type="Proteomes" id="UP000504636">
    <property type="component" value="Unplaced"/>
</dbReference>
<dbReference type="EMBL" id="MU003719">
    <property type="protein sequence ID" value="KAF2803070.1"/>
    <property type="molecule type" value="Genomic_DNA"/>
</dbReference>
<proteinExistence type="predicted"/>
<dbReference type="GeneID" id="54453888"/>
<dbReference type="RefSeq" id="XP_033570034.1">
    <property type="nucleotide sequence ID" value="XM_033712995.1"/>
</dbReference>
<dbReference type="OrthoDB" id="3764847at2759"/>
<organism evidence="2">
    <name type="scientific">Mytilinidion resinicola</name>
    <dbReference type="NCBI Taxonomy" id="574789"/>
    <lineage>
        <taxon>Eukaryota</taxon>
        <taxon>Fungi</taxon>
        <taxon>Dikarya</taxon>
        <taxon>Ascomycota</taxon>
        <taxon>Pezizomycotina</taxon>
        <taxon>Dothideomycetes</taxon>
        <taxon>Pleosporomycetidae</taxon>
        <taxon>Mytilinidiales</taxon>
        <taxon>Mytilinidiaceae</taxon>
        <taxon>Mytilinidion</taxon>
    </lineage>
</organism>
<reference evidence="4" key="2">
    <citation type="submission" date="2020-04" db="EMBL/GenBank/DDBJ databases">
        <authorList>
            <consortium name="NCBI Genome Project"/>
        </authorList>
    </citation>
    <scope>NUCLEOTIDE SEQUENCE</scope>
    <source>
        <strain evidence="4">CBS 304.34</strain>
    </source>
</reference>